<dbReference type="Proteomes" id="UP000076858">
    <property type="component" value="Unassembled WGS sequence"/>
</dbReference>
<name>A0A162Q7E6_9CRUS</name>
<evidence type="ECO:0000313" key="1">
    <source>
        <dbReference type="EMBL" id="KZS19423.1"/>
    </source>
</evidence>
<accession>A0A162Q7E6</accession>
<proteinExistence type="predicted"/>
<keyword evidence="2" id="KW-1185">Reference proteome</keyword>
<protein>
    <submittedName>
        <fullName evidence="1">Uncharacterized protein</fullName>
    </submittedName>
</protein>
<dbReference type="AlphaFoldDB" id="A0A162Q7E6"/>
<evidence type="ECO:0000313" key="2">
    <source>
        <dbReference type="Proteomes" id="UP000076858"/>
    </source>
</evidence>
<organism evidence="1 2">
    <name type="scientific">Daphnia magna</name>
    <dbReference type="NCBI Taxonomy" id="35525"/>
    <lineage>
        <taxon>Eukaryota</taxon>
        <taxon>Metazoa</taxon>
        <taxon>Ecdysozoa</taxon>
        <taxon>Arthropoda</taxon>
        <taxon>Crustacea</taxon>
        <taxon>Branchiopoda</taxon>
        <taxon>Diplostraca</taxon>
        <taxon>Cladocera</taxon>
        <taxon>Anomopoda</taxon>
        <taxon>Daphniidae</taxon>
        <taxon>Daphnia</taxon>
    </lineage>
</organism>
<gene>
    <name evidence="1" type="ORF">APZ42_014315</name>
</gene>
<sequence length="46" mass="5289">MDYSFLYVQSSVRQGTYKLVCKKEQKSPQVMTSFKTCVVLNPISLL</sequence>
<dbReference type="EMBL" id="LRGB01000389">
    <property type="protein sequence ID" value="KZS19423.1"/>
    <property type="molecule type" value="Genomic_DNA"/>
</dbReference>
<reference evidence="1 2" key="1">
    <citation type="submission" date="2016-03" db="EMBL/GenBank/DDBJ databases">
        <title>EvidentialGene: Evidence-directed Construction of Genes on Genomes.</title>
        <authorList>
            <person name="Gilbert D.G."/>
            <person name="Choi J.-H."/>
            <person name="Mockaitis K."/>
            <person name="Colbourne J."/>
            <person name="Pfrender M."/>
        </authorList>
    </citation>
    <scope>NUCLEOTIDE SEQUENCE [LARGE SCALE GENOMIC DNA]</scope>
    <source>
        <strain evidence="1 2">Xinb3</strain>
        <tissue evidence="1">Complete organism</tissue>
    </source>
</reference>
<comment type="caution">
    <text evidence="1">The sequence shown here is derived from an EMBL/GenBank/DDBJ whole genome shotgun (WGS) entry which is preliminary data.</text>
</comment>